<evidence type="ECO:0000313" key="2">
    <source>
        <dbReference type="Proteomes" id="UP001228171"/>
    </source>
</evidence>
<comment type="caution">
    <text evidence="1">The sequence shown here is derived from an EMBL/GenBank/DDBJ whole genome shotgun (WGS) entry which is preliminary data.</text>
</comment>
<dbReference type="Gene3D" id="2.170.14.10">
    <property type="entry name" value="Phage P22 tailspike-like, N-terminal domain"/>
    <property type="match status" value="1"/>
</dbReference>
<keyword evidence="2" id="KW-1185">Reference proteome</keyword>
<proteinExistence type="predicted"/>
<reference evidence="1 2" key="1">
    <citation type="submission" date="2023-08" db="EMBL/GenBank/DDBJ databases">
        <authorList>
            <person name="Kumar R."/>
        </authorList>
    </citation>
    <scope>NUCLEOTIDE SEQUENCE [LARGE SCALE GENOMIC DNA]</scope>
    <source>
        <strain evidence="1 2">LUR13</strain>
    </source>
</reference>
<gene>
    <name evidence="1" type="ORF">Q8P09_12170</name>
</gene>
<dbReference type="SUPFAM" id="SSF51327">
    <property type="entry name" value="Head-binding domain of phage P22 tailspike protein"/>
    <property type="match status" value="1"/>
</dbReference>
<protein>
    <submittedName>
        <fullName evidence="1">Uncharacterized protein</fullName>
    </submittedName>
</protein>
<dbReference type="Proteomes" id="UP001228171">
    <property type="component" value="Unassembled WGS sequence"/>
</dbReference>
<sequence length="739" mass="80179">MALRTSLSVTPHLYMGDSTGRPLDKGVVYFGEQDKDPEFYPINLFSDDALTLPLAQPVHTKGGYLYDKGDMVEPHAKEIIYSVKVLDSYGRKVFYKGAMMRNSWNDDVIEQINTAIIGSADVARQVATDITNDAINNTAVEGGVLADTFVTKTVNGIGQVARDQRDKNTDILTPKDFGVKSSFNTDTLADRFDTLVEAKAQYPNAVALTELADRVALDAFLLHLINNRADGADWSCEVLLDKPLVSYTKAKTLLINGDLVLKPHVSGIRYMLHIATDYLNTTGRVDTLGVQPMFSSMLSRLSYHGVVLGTVEKLGLTGTAANCNLSYIKGEAILGFVYLLGANCHFTKIGFVRSSRCGSYSEHGTYPQLSGIVDTVISHVSSGSTLSQKTEITLSNTKLTSEIYNLLEITVFINNKPYQLLSVDLPNNKISVYPQIPSDESVTKVLYIFGGAVNAISNNTACTSIGTLQSITSGSGLRIPALYGMSISSFISEYNGAALLVSGRGEAHLGTSILQAYFEANNADIIYGGALVDYTALTIANSIALNKDKIWNLIAYTMPDGSRRTDYAAMGSGYIDIDGSRLGKDKSVLSLHETTHNTLKLIGSVGGTLQTVQLAYDQKIAELTQRFSKTINFAIEFGAPPIQILPPVGYTINSKTALDIPLQEYEGFVSITFFIKTEIDSKNIVAHILGVRKVKKGTTANRPTNPVIGLRYYDTTLLASGKPIEWNGNTWVDSGGVAV</sequence>
<accession>A0ABT9HJ63</accession>
<organism evidence="1 2">
    <name type="scientific">Psychrobacter faecalis</name>
    <dbReference type="NCBI Taxonomy" id="180588"/>
    <lineage>
        <taxon>Bacteria</taxon>
        <taxon>Pseudomonadati</taxon>
        <taxon>Pseudomonadota</taxon>
        <taxon>Gammaproteobacteria</taxon>
        <taxon>Moraxellales</taxon>
        <taxon>Moraxellaceae</taxon>
        <taxon>Psychrobacter</taxon>
    </lineage>
</organism>
<dbReference type="RefSeq" id="WP_305936026.1">
    <property type="nucleotide sequence ID" value="NZ_JAVAJI010000027.1"/>
</dbReference>
<name>A0ABT9HJ63_9GAMM</name>
<dbReference type="EMBL" id="JAVAJI010000027">
    <property type="protein sequence ID" value="MDP4545830.1"/>
    <property type="molecule type" value="Genomic_DNA"/>
</dbReference>
<dbReference type="InterPro" id="IPR036730">
    <property type="entry name" value="P22_tailspike_N_sf"/>
</dbReference>
<evidence type="ECO:0000313" key="1">
    <source>
        <dbReference type="EMBL" id="MDP4545830.1"/>
    </source>
</evidence>